<evidence type="ECO:0000313" key="2">
    <source>
        <dbReference type="EMBL" id="AYE35912.1"/>
    </source>
</evidence>
<dbReference type="InterPro" id="IPR053154">
    <property type="entry name" value="c-di-AMP_regulator"/>
</dbReference>
<dbReference type="Gene3D" id="2.170.120.40">
    <property type="entry name" value="YbbR-like domain"/>
    <property type="match status" value="1"/>
</dbReference>
<protein>
    <recommendedName>
        <fullName evidence="4">YbbR-like domain-containing protein</fullName>
    </recommendedName>
</protein>
<sequence>MNINKKIKNITKFFFEDWQNKSISILIAIVMFTTFYLNNIESITIEKEFKILLKDEITLGKIPDFTKILLTVKINKENLKYLDLDRIILFVEATNIKEAGEYELPIKIKNLNSIPIAEYSLSKSTISLNLDKKTSKLVKVEPKFTLLERENKGEYFIAKYNISPEKLTIYGPEKVIETINTIKTEIKEFDTRTIFISEHLEVVSPNPLITLDKSHVIVTITLSKKYTHTTIKNPNLIFNNLKNGLEIKNKDNILNPENEMFIKIRSRLSEKIIKMHIDNKNINFNLDLSHIETPGIYNVNADIIFKNNTHGIEVYEQEPKTIRLEVIPSEQ</sequence>
<gene>
    <name evidence="2" type="ORF">DB313_00055</name>
</gene>
<dbReference type="KEGG" id="btur:DB313_00055"/>
<dbReference type="Proteomes" id="UP000275571">
    <property type="component" value="Chromosome"/>
</dbReference>
<evidence type="ECO:0000313" key="3">
    <source>
        <dbReference type="Proteomes" id="UP000275571"/>
    </source>
</evidence>
<name>A0A386PKS4_9SPIR</name>
<feature type="transmembrane region" description="Helical" evidence="1">
    <location>
        <begin position="21"/>
        <end position="37"/>
    </location>
</feature>
<accession>A0A386PKS4</accession>
<proteinExistence type="predicted"/>
<dbReference type="Gene3D" id="2.170.120.30">
    <property type="match status" value="1"/>
</dbReference>
<keyword evidence="1" id="KW-0472">Membrane</keyword>
<dbReference type="PANTHER" id="PTHR37804">
    <property type="entry name" value="CDAA REGULATORY PROTEIN CDAR"/>
    <property type="match status" value="1"/>
</dbReference>
<dbReference type="EMBL" id="CP028884">
    <property type="protein sequence ID" value="AYE35912.1"/>
    <property type="molecule type" value="Genomic_DNA"/>
</dbReference>
<dbReference type="RefSeq" id="WP_120103832.1">
    <property type="nucleotide sequence ID" value="NZ_CP028884.1"/>
</dbReference>
<evidence type="ECO:0000256" key="1">
    <source>
        <dbReference type="SAM" id="Phobius"/>
    </source>
</evidence>
<dbReference type="Pfam" id="PF07949">
    <property type="entry name" value="YbbR"/>
    <property type="match status" value="1"/>
</dbReference>
<dbReference type="AlphaFoldDB" id="A0A386PKS4"/>
<dbReference type="OrthoDB" id="350270at2"/>
<evidence type="ECO:0008006" key="4">
    <source>
        <dbReference type="Google" id="ProtNLM"/>
    </source>
</evidence>
<reference evidence="2 3" key="1">
    <citation type="journal article" date="2018" name="Infect. Genet. Evol.">
        <title>Genome-wide analysis of Borrelia turcica and 'Candidatus Borrelia tachyglossi' shows relapsing fever-like genomes with unique genomic links to Lyme disease Borrelia.</title>
        <authorList>
            <person name="Gofton A.W."/>
            <person name="Margos G."/>
            <person name="Fingerle V."/>
            <person name="Hepner S."/>
            <person name="Loh S.M."/>
            <person name="Ryan U."/>
            <person name="Irwin P."/>
            <person name="Oskam C.L."/>
        </authorList>
    </citation>
    <scope>NUCLEOTIDE SEQUENCE [LARGE SCALE GENOMIC DNA]</scope>
    <source>
        <strain evidence="2 3">IST7</strain>
    </source>
</reference>
<dbReference type="InterPro" id="IPR012505">
    <property type="entry name" value="YbbR"/>
</dbReference>
<organism evidence="2 3">
    <name type="scientific">Borrelia turcica IST7</name>
    <dbReference type="NCBI Taxonomy" id="1104446"/>
    <lineage>
        <taxon>Bacteria</taxon>
        <taxon>Pseudomonadati</taxon>
        <taxon>Spirochaetota</taxon>
        <taxon>Spirochaetia</taxon>
        <taxon>Spirochaetales</taxon>
        <taxon>Borreliaceae</taxon>
        <taxon>Borrelia</taxon>
    </lineage>
</organism>
<keyword evidence="1" id="KW-0812">Transmembrane</keyword>
<keyword evidence="1" id="KW-1133">Transmembrane helix</keyword>
<dbReference type="PANTHER" id="PTHR37804:SF1">
    <property type="entry name" value="CDAA REGULATORY PROTEIN CDAR"/>
    <property type="match status" value="1"/>
</dbReference>
<keyword evidence="3" id="KW-1185">Reference proteome</keyword>